<comment type="caution">
    <text evidence="1">The sequence shown here is derived from an EMBL/GenBank/DDBJ whole genome shotgun (WGS) entry which is preliminary data.</text>
</comment>
<organism evidence="1 2">
    <name type="scientific">Bursaphelenchus okinawaensis</name>
    <dbReference type="NCBI Taxonomy" id="465554"/>
    <lineage>
        <taxon>Eukaryota</taxon>
        <taxon>Metazoa</taxon>
        <taxon>Ecdysozoa</taxon>
        <taxon>Nematoda</taxon>
        <taxon>Chromadorea</taxon>
        <taxon>Rhabditida</taxon>
        <taxon>Tylenchina</taxon>
        <taxon>Tylenchomorpha</taxon>
        <taxon>Aphelenchoidea</taxon>
        <taxon>Aphelenchoididae</taxon>
        <taxon>Bursaphelenchus</taxon>
    </lineage>
</organism>
<name>A0A811KCH5_9BILA</name>
<dbReference type="EMBL" id="CAJFCW020000002">
    <property type="protein sequence ID" value="CAG9096768.1"/>
    <property type="molecule type" value="Genomic_DNA"/>
</dbReference>
<proteinExistence type="predicted"/>
<gene>
    <name evidence="1" type="ORF">BOKJ2_LOCUS4386</name>
</gene>
<keyword evidence="2" id="KW-1185">Reference proteome</keyword>
<reference evidence="1" key="1">
    <citation type="submission" date="2020-09" db="EMBL/GenBank/DDBJ databases">
        <authorList>
            <person name="Kikuchi T."/>
        </authorList>
    </citation>
    <scope>NUCLEOTIDE SEQUENCE</scope>
    <source>
        <strain evidence="1">SH1</strain>
    </source>
</reference>
<dbReference type="AlphaFoldDB" id="A0A811KCH5"/>
<evidence type="ECO:0000313" key="2">
    <source>
        <dbReference type="Proteomes" id="UP000614601"/>
    </source>
</evidence>
<dbReference type="EMBL" id="CAJFDH010000002">
    <property type="protein sequence ID" value="CAD5212585.1"/>
    <property type="molecule type" value="Genomic_DNA"/>
</dbReference>
<evidence type="ECO:0000313" key="1">
    <source>
        <dbReference type="EMBL" id="CAD5212585.1"/>
    </source>
</evidence>
<dbReference type="Proteomes" id="UP000783686">
    <property type="component" value="Unassembled WGS sequence"/>
</dbReference>
<dbReference type="Proteomes" id="UP000614601">
    <property type="component" value="Unassembled WGS sequence"/>
</dbReference>
<accession>A0A811KCH5</accession>
<sequence>MLNTMYDSPQVTMELSKMLVKLATLSNNTRTTIKELHSGFDYLVIDLQQRTSFKCSTELGPYMAPNVKSLVAMTKLVFGDNVPELIIEIYGSQTVDKQKHIEFIDWCKEILLTPKLGIYIYNSMFERQLVPVVDIIEHLDRQLNSLICNAREIRWLGNVKTNVFQLRGWNSHSYMEPAMHTDTKCLKNFTLDLFENSYYNPSVEYLTCDFRADVDCNYYKELLTNINISFPNLQQLYLITQGRDLNVEGVLEFCDLLCEIRSVVEEIISVIKQMVQVPALPVELQGTYYIDKELFCFSEYYLKCMETLEVSRPTQAFDYGLNSLEVLHHELTVRETGSPGWGPVGNSYNRLF</sequence>
<protein>
    <submittedName>
        <fullName evidence="1">Uncharacterized protein</fullName>
    </submittedName>
</protein>